<reference evidence="8" key="1">
    <citation type="submission" date="2017-02" db="EMBL/GenBank/DDBJ databases">
        <authorList>
            <person name="Varghese N."/>
            <person name="Submissions S."/>
        </authorList>
    </citation>
    <scope>NUCLEOTIDE SEQUENCE [LARGE SCALE GENOMIC DNA]</scope>
    <source>
        <strain evidence="8">DSM 22385</strain>
    </source>
</reference>
<evidence type="ECO:0000256" key="2">
    <source>
        <dbReference type="ARBA" id="ARBA00023125"/>
    </source>
</evidence>
<organism evidence="7 8">
    <name type="scientific">Daejeonella lutea</name>
    <dbReference type="NCBI Taxonomy" id="572036"/>
    <lineage>
        <taxon>Bacteria</taxon>
        <taxon>Pseudomonadati</taxon>
        <taxon>Bacteroidota</taxon>
        <taxon>Sphingobacteriia</taxon>
        <taxon>Sphingobacteriales</taxon>
        <taxon>Sphingobacteriaceae</taxon>
        <taxon>Daejeonella</taxon>
    </lineage>
</organism>
<dbReference type="PROSITE" id="PS50043">
    <property type="entry name" value="HTH_LUXR_2"/>
    <property type="match status" value="1"/>
</dbReference>
<name>A0A1T5CWJ9_9SPHI</name>
<dbReference type="Gene3D" id="3.40.50.2300">
    <property type="match status" value="1"/>
</dbReference>
<gene>
    <name evidence="7" type="ORF">SAMN05661099_1958</name>
</gene>
<dbReference type="GO" id="GO:0003677">
    <property type="term" value="F:DNA binding"/>
    <property type="evidence" value="ECO:0007669"/>
    <property type="project" value="UniProtKB-KW"/>
</dbReference>
<evidence type="ECO:0000256" key="4">
    <source>
        <dbReference type="PROSITE-ProRule" id="PRU00169"/>
    </source>
</evidence>
<sequence length="214" mass="24036">MINIVLLAGRNIVCEGISRILNSDPEFRVIAEISNFRELDPVQKQNKADVLIIDQDEAERSGIEPAEMVKLCPGLKTLLLTEADDTTFFKYYKTGITAFVCKDSAIEELAFAIRQIVSGSRFVCTNLVVPILNQYVRTTPVLLDQEQMALSAREREILDLIAEGYTNQEIADKIFTSKRTVEGHRLSLLHKTGSRNTASLICYAVSNRLINIRD</sequence>
<dbReference type="EMBL" id="FUYR01000002">
    <property type="protein sequence ID" value="SKB63812.1"/>
    <property type="molecule type" value="Genomic_DNA"/>
</dbReference>
<dbReference type="RefSeq" id="WP_079702504.1">
    <property type="nucleotide sequence ID" value="NZ_FUYR01000002.1"/>
</dbReference>
<dbReference type="PROSITE" id="PS50110">
    <property type="entry name" value="RESPONSE_REGULATORY"/>
    <property type="match status" value="1"/>
</dbReference>
<dbReference type="AlphaFoldDB" id="A0A1T5CWJ9"/>
<evidence type="ECO:0000313" key="8">
    <source>
        <dbReference type="Proteomes" id="UP000189981"/>
    </source>
</evidence>
<dbReference type="OrthoDB" id="9797341at2"/>
<evidence type="ECO:0000313" key="7">
    <source>
        <dbReference type="EMBL" id="SKB63812.1"/>
    </source>
</evidence>
<dbReference type="Pfam" id="PF00196">
    <property type="entry name" value="GerE"/>
    <property type="match status" value="1"/>
</dbReference>
<dbReference type="PANTHER" id="PTHR44688:SF16">
    <property type="entry name" value="DNA-BINDING TRANSCRIPTIONAL ACTIVATOR DEVR_DOSR"/>
    <property type="match status" value="1"/>
</dbReference>
<keyword evidence="8" id="KW-1185">Reference proteome</keyword>
<keyword evidence="4" id="KW-0597">Phosphoprotein</keyword>
<dbReference type="Proteomes" id="UP000189981">
    <property type="component" value="Unassembled WGS sequence"/>
</dbReference>
<accession>A0A1T5CWJ9</accession>
<dbReference type="GO" id="GO:0000160">
    <property type="term" value="P:phosphorelay signal transduction system"/>
    <property type="evidence" value="ECO:0007669"/>
    <property type="project" value="InterPro"/>
</dbReference>
<keyword evidence="3" id="KW-0804">Transcription</keyword>
<dbReference type="GO" id="GO:0006355">
    <property type="term" value="P:regulation of DNA-templated transcription"/>
    <property type="evidence" value="ECO:0007669"/>
    <property type="project" value="InterPro"/>
</dbReference>
<dbReference type="CDD" id="cd06170">
    <property type="entry name" value="LuxR_C_like"/>
    <property type="match status" value="1"/>
</dbReference>
<keyword evidence="2 7" id="KW-0238">DNA-binding</keyword>
<feature type="domain" description="Response regulatory" evidence="6">
    <location>
        <begin position="3"/>
        <end position="117"/>
    </location>
</feature>
<dbReference type="InterPro" id="IPR011006">
    <property type="entry name" value="CheY-like_superfamily"/>
</dbReference>
<dbReference type="InterPro" id="IPR016032">
    <property type="entry name" value="Sig_transdc_resp-reg_C-effctor"/>
</dbReference>
<dbReference type="InterPro" id="IPR000792">
    <property type="entry name" value="Tscrpt_reg_LuxR_C"/>
</dbReference>
<dbReference type="SMART" id="SM00421">
    <property type="entry name" value="HTH_LUXR"/>
    <property type="match status" value="1"/>
</dbReference>
<dbReference type="PANTHER" id="PTHR44688">
    <property type="entry name" value="DNA-BINDING TRANSCRIPTIONAL ACTIVATOR DEVR_DOSR"/>
    <property type="match status" value="1"/>
</dbReference>
<proteinExistence type="predicted"/>
<evidence type="ECO:0000256" key="1">
    <source>
        <dbReference type="ARBA" id="ARBA00023015"/>
    </source>
</evidence>
<evidence type="ECO:0000259" key="5">
    <source>
        <dbReference type="PROSITE" id="PS50043"/>
    </source>
</evidence>
<protein>
    <submittedName>
        <fullName evidence="7">DNA-binding response regulator, NarL/FixJ family, contains REC and HTH domains</fullName>
    </submittedName>
</protein>
<feature type="modified residue" description="4-aspartylphosphate" evidence="4">
    <location>
        <position position="54"/>
    </location>
</feature>
<evidence type="ECO:0000259" key="6">
    <source>
        <dbReference type="PROSITE" id="PS50110"/>
    </source>
</evidence>
<dbReference type="SUPFAM" id="SSF52172">
    <property type="entry name" value="CheY-like"/>
    <property type="match status" value="1"/>
</dbReference>
<evidence type="ECO:0000256" key="3">
    <source>
        <dbReference type="ARBA" id="ARBA00023163"/>
    </source>
</evidence>
<dbReference type="InterPro" id="IPR001789">
    <property type="entry name" value="Sig_transdc_resp-reg_receiver"/>
</dbReference>
<keyword evidence="1" id="KW-0805">Transcription regulation</keyword>
<dbReference type="SUPFAM" id="SSF46894">
    <property type="entry name" value="C-terminal effector domain of the bipartite response regulators"/>
    <property type="match status" value="1"/>
</dbReference>
<dbReference type="STRING" id="572036.SAMN05661099_1958"/>
<feature type="domain" description="HTH luxR-type" evidence="5">
    <location>
        <begin position="143"/>
        <end position="208"/>
    </location>
</feature>
<dbReference type="PRINTS" id="PR00038">
    <property type="entry name" value="HTHLUXR"/>
</dbReference>